<dbReference type="Pfam" id="PF02585">
    <property type="entry name" value="PIG-L"/>
    <property type="match status" value="1"/>
</dbReference>
<evidence type="ECO:0000313" key="5">
    <source>
        <dbReference type="EMBL" id="EEP80144.1"/>
    </source>
</evidence>
<dbReference type="UniPathway" id="UPA00196"/>
<dbReference type="InterPro" id="IPR003737">
    <property type="entry name" value="GlcNAc_PI_deacetylase-related"/>
</dbReference>
<dbReference type="Gene3D" id="3.40.50.10320">
    <property type="entry name" value="LmbE-like"/>
    <property type="match status" value="1"/>
</dbReference>
<dbReference type="HOGENOM" id="CLU_034979_0_0_1"/>
<keyword evidence="6" id="KW-1185">Reference proteome</keyword>
<dbReference type="EC" id="3.5.1.89" evidence="2"/>
<dbReference type="FunCoup" id="C4JR97">
    <property type="interactions" value="482"/>
</dbReference>
<dbReference type="OrthoDB" id="440160at2759"/>
<dbReference type="Proteomes" id="UP000002058">
    <property type="component" value="Unassembled WGS sequence"/>
</dbReference>
<dbReference type="STRING" id="336963.C4JR97"/>
<feature type="compositionally biased region" description="Low complexity" evidence="3">
    <location>
        <begin position="168"/>
        <end position="178"/>
    </location>
</feature>
<dbReference type="GO" id="GO:0006506">
    <property type="term" value="P:GPI anchor biosynthetic process"/>
    <property type="evidence" value="ECO:0007669"/>
    <property type="project" value="UniProtKB-UniPathway"/>
</dbReference>
<evidence type="ECO:0000256" key="3">
    <source>
        <dbReference type="SAM" id="MobiDB-lite"/>
    </source>
</evidence>
<dbReference type="InterPro" id="IPR024078">
    <property type="entry name" value="LmbE-like_dom_sf"/>
</dbReference>
<dbReference type="VEuPathDB" id="FungiDB:UREG_04986"/>
<dbReference type="GO" id="GO:0016020">
    <property type="term" value="C:membrane"/>
    <property type="evidence" value="ECO:0007669"/>
    <property type="project" value="GOC"/>
</dbReference>
<feature type="region of interest" description="Disordered" evidence="3">
    <location>
        <begin position="149"/>
        <end position="178"/>
    </location>
</feature>
<sequence>MVSIATFISFALLPVTFFALWAISATGPSSPFANSFPTLRDQRICLLIAHPDDEAMFFAPTLLALTKPELGNHVKILCLSSGDADGLGHIRKKELRKSAMHLGLRSPSDVFVLDDPSRFPDSMTTEWSATAIGSLLASAFVPELALNRTNDDVDTSSPSSTQHRKTSTRTNGSTNGRTNASIDVLLTFDPSGVSNHPNHRSLYHGAKAFLQILVKANENYACPVYLYTLTSTNFVRKYSGIFDAPISMLIGAIGNIIASASGFRRGRPWCRRIKVRWFGSDGGGLRSGGI</sequence>
<reference evidence="6" key="1">
    <citation type="journal article" date="2009" name="Genome Res.">
        <title>Comparative genomic analyses of the human fungal pathogens Coccidioides and their relatives.</title>
        <authorList>
            <person name="Sharpton T.J."/>
            <person name="Stajich J.E."/>
            <person name="Rounsley S.D."/>
            <person name="Gardner M.J."/>
            <person name="Wortman J.R."/>
            <person name="Jordar V.S."/>
            <person name="Maiti R."/>
            <person name="Kodira C.D."/>
            <person name="Neafsey D.E."/>
            <person name="Zeng Q."/>
            <person name="Hung C.-Y."/>
            <person name="McMahan C."/>
            <person name="Muszewska A."/>
            <person name="Grynberg M."/>
            <person name="Mandel M.A."/>
            <person name="Kellner E.M."/>
            <person name="Barker B.M."/>
            <person name="Galgiani J.N."/>
            <person name="Orbach M.J."/>
            <person name="Kirkland T.N."/>
            <person name="Cole G.T."/>
            <person name="Henn M.R."/>
            <person name="Birren B.W."/>
            <person name="Taylor J.W."/>
        </authorList>
    </citation>
    <scope>NUCLEOTIDE SEQUENCE [LARGE SCALE GENOMIC DNA]</scope>
    <source>
        <strain evidence="6">UAMH 1704</strain>
    </source>
</reference>
<dbReference type="OMA" id="ANENYAC"/>
<dbReference type="PANTHER" id="PTHR12993:SF11">
    <property type="entry name" value="N-ACETYLGLUCOSAMINYL-PHOSPHATIDYLINOSITOL DE-N-ACETYLASE"/>
    <property type="match status" value="1"/>
</dbReference>
<accession>C4JR97</accession>
<dbReference type="RefSeq" id="XP_002584297.1">
    <property type="nucleotide sequence ID" value="XM_002584251.1"/>
</dbReference>
<dbReference type="GO" id="GO:0000225">
    <property type="term" value="F:N-acetylglucosaminylphosphatidylinositol deacetylase activity"/>
    <property type="evidence" value="ECO:0007669"/>
    <property type="project" value="UniProtKB-EC"/>
</dbReference>
<organism evidence="5 6">
    <name type="scientific">Uncinocarpus reesii (strain UAMH 1704)</name>
    <dbReference type="NCBI Taxonomy" id="336963"/>
    <lineage>
        <taxon>Eukaryota</taxon>
        <taxon>Fungi</taxon>
        <taxon>Dikarya</taxon>
        <taxon>Ascomycota</taxon>
        <taxon>Pezizomycotina</taxon>
        <taxon>Eurotiomycetes</taxon>
        <taxon>Eurotiomycetidae</taxon>
        <taxon>Onygenales</taxon>
        <taxon>Onygenaceae</taxon>
        <taxon>Uncinocarpus</taxon>
    </lineage>
</organism>
<dbReference type="SUPFAM" id="SSF102588">
    <property type="entry name" value="LmbE-like"/>
    <property type="match status" value="1"/>
</dbReference>
<keyword evidence="4" id="KW-0732">Signal</keyword>
<dbReference type="PANTHER" id="PTHR12993">
    <property type="entry name" value="N-ACETYLGLUCOSAMINYL-PHOSPHATIDYLINOSITOL DE-N-ACETYLASE-RELATED"/>
    <property type="match status" value="1"/>
</dbReference>
<evidence type="ECO:0000256" key="2">
    <source>
        <dbReference type="ARBA" id="ARBA00012176"/>
    </source>
</evidence>
<dbReference type="eggNOG" id="KOG3332">
    <property type="taxonomic scope" value="Eukaryota"/>
</dbReference>
<evidence type="ECO:0000256" key="1">
    <source>
        <dbReference type="ARBA" id="ARBA00006066"/>
    </source>
</evidence>
<dbReference type="GO" id="GO:0005783">
    <property type="term" value="C:endoplasmic reticulum"/>
    <property type="evidence" value="ECO:0007669"/>
    <property type="project" value="TreeGrafter"/>
</dbReference>
<dbReference type="GeneID" id="8438040"/>
<comment type="similarity">
    <text evidence="1">Belongs to the PIGL family.</text>
</comment>
<protein>
    <recommendedName>
        <fullName evidence="2">N-acetylglucosaminylphosphatidylinositol deacetylase</fullName>
        <ecNumber evidence="2">3.5.1.89</ecNumber>
    </recommendedName>
</protein>
<dbReference type="AlphaFoldDB" id="C4JR97"/>
<dbReference type="KEGG" id="ure:UREG_04986"/>
<gene>
    <name evidence="5" type="ORF">UREG_04986</name>
</gene>
<name>C4JR97_UNCRE</name>
<feature type="chain" id="PRO_5002939417" description="N-acetylglucosaminylphosphatidylinositol deacetylase" evidence="4">
    <location>
        <begin position="27"/>
        <end position="290"/>
    </location>
</feature>
<dbReference type="EMBL" id="CH476617">
    <property type="protein sequence ID" value="EEP80144.1"/>
    <property type="molecule type" value="Genomic_DNA"/>
</dbReference>
<evidence type="ECO:0000256" key="4">
    <source>
        <dbReference type="SAM" id="SignalP"/>
    </source>
</evidence>
<proteinExistence type="inferred from homology"/>
<evidence type="ECO:0000313" key="6">
    <source>
        <dbReference type="Proteomes" id="UP000002058"/>
    </source>
</evidence>
<feature type="signal peptide" evidence="4">
    <location>
        <begin position="1"/>
        <end position="26"/>
    </location>
</feature>
<dbReference type="InParanoid" id="C4JR97"/>